<evidence type="ECO:0000313" key="9">
    <source>
        <dbReference type="EMBL" id="NCJ06850.1"/>
    </source>
</evidence>
<evidence type="ECO:0000256" key="8">
    <source>
        <dbReference type="RuleBase" id="RU364068"/>
    </source>
</evidence>
<dbReference type="Gene3D" id="3.30.540.10">
    <property type="entry name" value="Fructose-1,6-Bisphosphatase, subunit A, domain 1"/>
    <property type="match status" value="1"/>
</dbReference>
<dbReference type="GO" id="GO:0007165">
    <property type="term" value="P:signal transduction"/>
    <property type="evidence" value="ECO:0007669"/>
    <property type="project" value="TreeGrafter"/>
</dbReference>
<dbReference type="FunFam" id="3.30.540.10:FF:000003">
    <property type="entry name" value="Inositol-1-monophosphatase"/>
    <property type="match status" value="1"/>
</dbReference>
<dbReference type="RefSeq" id="WP_161825323.1">
    <property type="nucleotide sequence ID" value="NZ_WVIC01000017.1"/>
</dbReference>
<organism evidence="9 10">
    <name type="scientific">Petrachloros mirabilis ULC683</name>
    <dbReference type="NCBI Taxonomy" id="2781853"/>
    <lineage>
        <taxon>Bacteria</taxon>
        <taxon>Bacillati</taxon>
        <taxon>Cyanobacteriota</taxon>
        <taxon>Cyanophyceae</taxon>
        <taxon>Synechococcales</taxon>
        <taxon>Petrachlorosaceae</taxon>
        <taxon>Petrachloros</taxon>
        <taxon>Petrachloros mirabilis</taxon>
    </lineage>
</organism>
<dbReference type="InterPro" id="IPR000760">
    <property type="entry name" value="Inositol_monophosphatase-like"/>
</dbReference>
<dbReference type="PANTHER" id="PTHR20854">
    <property type="entry name" value="INOSITOL MONOPHOSPHATASE"/>
    <property type="match status" value="1"/>
</dbReference>
<comment type="caution">
    <text evidence="9">The sequence shown here is derived from an EMBL/GenBank/DDBJ whole genome shotgun (WGS) entry which is preliminary data.</text>
</comment>
<sequence>MKTNPLTLEHYLDIATEAALAGGAVLQQYWGKLDHVIEKGRSGDLVTEADTAAEAAILAVIQRHLPDHPILAEEAGALGNSDSPFLWAIDPLDGTTNYAHQYPFSASSIALLIDGIPQVGVVYDPFHQELFRAATGLGATRNRQPMSVSQTSKLSQSLLVTGFAYDRRETPDNNYAEFCHLTHLTQGVRRGGAASVDLAYVACGRLDGYWERGLSPWDIAAGIVLVQEAGGQVTAYDQSPQILESGRLLATNGLIHEALSDVLIQVEPLALPLP</sequence>
<evidence type="ECO:0000256" key="2">
    <source>
        <dbReference type="ARBA" id="ARBA00001946"/>
    </source>
</evidence>
<accession>A0A8K2A884</accession>
<dbReference type="GO" id="GO:0046872">
    <property type="term" value="F:metal ion binding"/>
    <property type="evidence" value="ECO:0007669"/>
    <property type="project" value="UniProtKB-KW"/>
</dbReference>
<feature type="binding site" evidence="7">
    <location>
        <position position="90"/>
    </location>
    <ligand>
        <name>Mg(2+)</name>
        <dbReference type="ChEBI" id="CHEBI:18420"/>
        <label>2</label>
    </ligand>
</feature>
<reference evidence="9" key="1">
    <citation type="submission" date="2019-12" db="EMBL/GenBank/DDBJ databases">
        <title>High-Quality draft genome sequences of three cyanobacteria isolated from the limestone walls of the Old Cathedral of Coimbra.</title>
        <authorList>
            <person name="Tiago I."/>
            <person name="Soares F."/>
            <person name="Portugal A."/>
        </authorList>
    </citation>
    <scope>NUCLEOTIDE SEQUENCE [LARGE SCALE GENOMIC DNA]</scope>
    <source>
        <strain evidence="9">C</strain>
    </source>
</reference>
<dbReference type="Gene3D" id="3.40.190.80">
    <property type="match status" value="1"/>
</dbReference>
<dbReference type="InterPro" id="IPR020583">
    <property type="entry name" value="Inositol_monoP_metal-BS"/>
</dbReference>
<keyword evidence="6 7" id="KW-0460">Magnesium</keyword>
<dbReference type="GO" id="GO:0046854">
    <property type="term" value="P:phosphatidylinositol phosphate biosynthetic process"/>
    <property type="evidence" value="ECO:0007669"/>
    <property type="project" value="InterPro"/>
</dbReference>
<evidence type="ECO:0000256" key="4">
    <source>
        <dbReference type="ARBA" id="ARBA00022723"/>
    </source>
</evidence>
<dbReference type="InterPro" id="IPR022337">
    <property type="entry name" value="Inositol_monophosphatase_SuhB"/>
</dbReference>
<dbReference type="GO" id="GO:0006020">
    <property type="term" value="P:inositol metabolic process"/>
    <property type="evidence" value="ECO:0007669"/>
    <property type="project" value="TreeGrafter"/>
</dbReference>
<dbReference type="GO" id="GO:0008934">
    <property type="term" value="F:inositol monophosphate 1-phosphatase activity"/>
    <property type="evidence" value="ECO:0007669"/>
    <property type="project" value="InterPro"/>
</dbReference>
<dbReference type="Proteomes" id="UP000607397">
    <property type="component" value="Unassembled WGS sequence"/>
</dbReference>
<feature type="binding site" evidence="7">
    <location>
        <position position="218"/>
    </location>
    <ligand>
        <name>Mg(2+)</name>
        <dbReference type="ChEBI" id="CHEBI:18420"/>
        <label>1</label>
        <note>catalytic</note>
    </ligand>
</feature>
<feature type="binding site" evidence="7">
    <location>
        <position position="93"/>
    </location>
    <ligand>
        <name>Mg(2+)</name>
        <dbReference type="ChEBI" id="CHEBI:18420"/>
        <label>2</label>
    </ligand>
</feature>
<dbReference type="PROSITE" id="PS00630">
    <property type="entry name" value="IMP_2"/>
    <property type="match status" value="1"/>
</dbReference>
<dbReference type="EMBL" id="WVIC01000017">
    <property type="protein sequence ID" value="NCJ06850.1"/>
    <property type="molecule type" value="Genomic_DNA"/>
</dbReference>
<gene>
    <name evidence="9" type="ORF">GS597_10085</name>
</gene>
<name>A0A8K2A884_9CYAN</name>
<evidence type="ECO:0000256" key="3">
    <source>
        <dbReference type="ARBA" id="ARBA00009759"/>
    </source>
</evidence>
<dbReference type="EC" id="3.1.3.25" evidence="8"/>
<keyword evidence="4 7" id="KW-0479">Metal-binding</keyword>
<dbReference type="InterPro" id="IPR033942">
    <property type="entry name" value="IMPase"/>
</dbReference>
<dbReference type="PANTHER" id="PTHR20854:SF4">
    <property type="entry name" value="INOSITOL-1-MONOPHOSPHATASE-RELATED"/>
    <property type="match status" value="1"/>
</dbReference>
<dbReference type="InterPro" id="IPR020550">
    <property type="entry name" value="Inositol_monophosphatase_CS"/>
</dbReference>
<dbReference type="FunFam" id="3.40.190.80:FF:000002">
    <property type="entry name" value="Inositol-1-monophosphatase"/>
    <property type="match status" value="1"/>
</dbReference>
<proteinExistence type="inferred from homology"/>
<protein>
    <recommendedName>
        <fullName evidence="8">Inositol-1-monophosphatase</fullName>
        <ecNumber evidence="8">3.1.3.25</ecNumber>
    </recommendedName>
</protein>
<dbReference type="SUPFAM" id="SSF56655">
    <property type="entry name" value="Carbohydrate phosphatase"/>
    <property type="match status" value="1"/>
</dbReference>
<evidence type="ECO:0000256" key="7">
    <source>
        <dbReference type="PIRSR" id="PIRSR600760-2"/>
    </source>
</evidence>
<evidence type="ECO:0000256" key="5">
    <source>
        <dbReference type="ARBA" id="ARBA00022801"/>
    </source>
</evidence>
<dbReference type="CDD" id="cd01639">
    <property type="entry name" value="IMPase"/>
    <property type="match status" value="1"/>
</dbReference>
<dbReference type="PROSITE" id="PS00629">
    <property type="entry name" value="IMP_1"/>
    <property type="match status" value="1"/>
</dbReference>
<dbReference type="PRINTS" id="PR00377">
    <property type="entry name" value="IMPHPHTASES"/>
</dbReference>
<evidence type="ECO:0000256" key="1">
    <source>
        <dbReference type="ARBA" id="ARBA00001033"/>
    </source>
</evidence>
<evidence type="ECO:0000256" key="6">
    <source>
        <dbReference type="ARBA" id="ARBA00022842"/>
    </source>
</evidence>
<feature type="binding site" evidence="7">
    <location>
        <position position="92"/>
    </location>
    <ligand>
        <name>Mg(2+)</name>
        <dbReference type="ChEBI" id="CHEBI:18420"/>
        <label>1</label>
        <note>catalytic</note>
    </ligand>
</feature>
<evidence type="ECO:0000313" key="10">
    <source>
        <dbReference type="Proteomes" id="UP000607397"/>
    </source>
</evidence>
<dbReference type="PRINTS" id="PR01959">
    <property type="entry name" value="SBIMPHPHTASE"/>
</dbReference>
<keyword evidence="10" id="KW-1185">Reference proteome</keyword>
<comment type="catalytic activity">
    <reaction evidence="1 8">
        <text>a myo-inositol phosphate + H2O = myo-inositol + phosphate</text>
        <dbReference type="Rhea" id="RHEA:24056"/>
        <dbReference type="ChEBI" id="CHEBI:15377"/>
        <dbReference type="ChEBI" id="CHEBI:17268"/>
        <dbReference type="ChEBI" id="CHEBI:43474"/>
        <dbReference type="ChEBI" id="CHEBI:84139"/>
        <dbReference type="EC" id="3.1.3.25"/>
    </reaction>
</comment>
<keyword evidence="5 8" id="KW-0378">Hydrolase</keyword>
<comment type="cofactor">
    <cofactor evidence="2 7 8">
        <name>Mg(2+)</name>
        <dbReference type="ChEBI" id="CHEBI:18420"/>
    </cofactor>
</comment>
<dbReference type="Pfam" id="PF00459">
    <property type="entry name" value="Inositol_P"/>
    <property type="match status" value="1"/>
</dbReference>
<comment type="similarity">
    <text evidence="3 8">Belongs to the inositol monophosphatase superfamily.</text>
</comment>
<dbReference type="AlphaFoldDB" id="A0A8K2A884"/>
<feature type="binding site" evidence="7">
    <location>
        <position position="73"/>
    </location>
    <ligand>
        <name>Mg(2+)</name>
        <dbReference type="ChEBI" id="CHEBI:18420"/>
        <label>1</label>
        <note>catalytic</note>
    </ligand>
</feature>